<feature type="domain" description="Spermatogenesis-associated protein 20-like TRX" evidence="1">
    <location>
        <begin position="5"/>
        <end position="165"/>
    </location>
</feature>
<dbReference type="PANTHER" id="PTHR42899:SF1">
    <property type="entry name" value="SPERMATOGENESIS-ASSOCIATED PROTEIN 20"/>
    <property type="match status" value="1"/>
</dbReference>
<dbReference type="CDD" id="cd02955">
    <property type="entry name" value="SSP411"/>
    <property type="match status" value="1"/>
</dbReference>
<dbReference type="RefSeq" id="WP_183910750.1">
    <property type="nucleotide sequence ID" value="NZ_JACHXZ010000003.1"/>
</dbReference>
<keyword evidence="3" id="KW-1185">Reference proteome</keyword>
<dbReference type="Proteomes" id="UP000559987">
    <property type="component" value="Unassembled WGS sequence"/>
</dbReference>
<protein>
    <recommendedName>
        <fullName evidence="1">Spermatogenesis-associated protein 20-like TRX domain-containing protein</fullName>
    </recommendedName>
</protein>
<dbReference type="AlphaFoldDB" id="A0A839US31"/>
<organism evidence="2 3">
    <name type="scientific">Simiduia aestuariiviva</name>
    <dbReference type="NCBI Taxonomy" id="1510459"/>
    <lineage>
        <taxon>Bacteria</taxon>
        <taxon>Pseudomonadati</taxon>
        <taxon>Pseudomonadota</taxon>
        <taxon>Gammaproteobacteria</taxon>
        <taxon>Cellvibrionales</taxon>
        <taxon>Cellvibrionaceae</taxon>
        <taxon>Simiduia</taxon>
    </lineage>
</organism>
<dbReference type="SUPFAM" id="SSF52833">
    <property type="entry name" value="Thioredoxin-like"/>
    <property type="match status" value="1"/>
</dbReference>
<dbReference type="Pfam" id="PF03190">
    <property type="entry name" value="Thioredox_DsbH"/>
    <property type="match status" value="1"/>
</dbReference>
<evidence type="ECO:0000313" key="3">
    <source>
        <dbReference type="Proteomes" id="UP000559987"/>
    </source>
</evidence>
<dbReference type="Gene3D" id="3.40.30.10">
    <property type="entry name" value="Glutaredoxin"/>
    <property type="match status" value="1"/>
</dbReference>
<dbReference type="PANTHER" id="PTHR42899">
    <property type="entry name" value="SPERMATOGENESIS-ASSOCIATED PROTEIN 20"/>
    <property type="match status" value="1"/>
</dbReference>
<proteinExistence type="predicted"/>
<dbReference type="InterPro" id="IPR008928">
    <property type="entry name" value="6-hairpin_glycosidase_sf"/>
</dbReference>
<dbReference type="InterPro" id="IPR024705">
    <property type="entry name" value="Ssp411"/>
</dbReference>
<reference evidence="2 3" key="1">
    <citation type="submission" date="2020-08" db="EMBL/GenBank/DDBJ databases">
        <title>Genomic Encyclopedia of Type Strains, Phase III (KMG-III): the genomes of soil and plant-associated and newly described type strains.</title>
        <authorList>
            <person name="Whitman W."/>
        </authorList>
    </citation>
    <scope>NUCLEOTIDE SEQUENCE [LARGE SCALE GENOMIC DNA]</scope>
    <source>
        <strain evidence="2 3">CECT 8571</strain>
    </source>
</reference>
<evidence type="ECO:0000313" key="2">
    <source>
        <dbReference type="EMBL" id="MBB3169269.1"/>
    </source>
</evidence>
<dbReference type="SUPFAM" id="SSF48208">
    <property type="entry name" value="Six-hairpin glycosidases"/>
    <property type="match status" value="1"/>
</dbReference>
<dbReference type="InterPro" id="IPR036249">
    <property type="entry name" value="Thioredoxin-like_sf"/>
</dbReference>
<accession>A0A839US31</accession>
<gene>
    <name evidence="2" type="ORF">FHS30_002477</name>
</gene>
<dbReference type="EMBL" id="JACHXZ010000003">
    <property type="protein sequence ID" value="MBB3169269.1"/>
    <property type="molecule type" value="Genomic_DNA"/>
</dbReference>
<evidence type="ECO:0000259" key="1">
    <source>
        <dbReference type="Pfam" id="PF03190"/>
    </source>
</evidence>
<dbReference type="InterPro" id="IPR004879">
    <property type="entry name" value="Ssp411-like_TRX"/>
</dbReference>
<dbReference type="PIRSF" id="PIRSF006402">
    <property type="entry name" value="UCP006402_thioredoxin"/>
    <property type="match status" value="1"/>
</dbReference>
<comment type="caution">
    <text evidence="2">The sequence shown here is derived from an EMBL/GenBank/DDBJ whole genome shotgun (WGS) entry which is preliminary data.</text>
</comment>
<sequence>MSLRNELQGQENRYLQQHAQDPVAWQLWSPETLEAARRLDKPILLSIGYSACHWCQVMQKESFSDPEIAQQLNEHFVSIKVDKEERPDLDDIFQTAHQLLNGQPGGWPLTVFLCPKSHVPFVVGTYFPREPSHGRIPLEDLLYRVTHFYREQHKEFQNLRDQMGKSFKALNDLPETDPPELADLYLLHEATRRLLEQADTEHGGFGGAPKFVLPFNLFRLLETVSEASELAGPAEIHLRLTLDRIAASAVHDAIDGGFFRYAADAAWEQPHFEKMLFDNAIVIGLYAAAGGRLKDPLYTYVARQTLRWLRRALAVPNGFGASLDSSTGDGDGSAYRYTRMEIKAAVTEEEYTFLNELYGLERKLNDDFLLHCARSPEEAAHRVGIAIEDATRLFDSAREKLRVLRYQKPLADRDEKVICSWNALLCKSMAQVSRFLGDAPAIQQAQQLMDQIVARHWFNKRLFSVVKKSGERTPAFLDDYAFMLLALLDMLRIQWRDSDYHMARNMAEGLLNHFYDPLLGGFFFVANDHEPLPFKPKPFADTMTPSGNGAAALALIRFGHLTAEPRYVDAASATVSHAMPLLRRQPEAHFTLLQAMREVLLPKPVVLMLGDAPMVQWAQTLQAKYQDQIYVYRVPLASEFHPPEVMVMDENTAVICEADLCQDGHESLESLMQALDRALLPTPVEEA</sequence>
<name>A0A839US31_9GAMM</name>
<dbReference type="GO" id="GO:0005975">
    <property type="term" value="P:carbohydrate metabolic process"/>
    <property type="evidence" value="ECO:0007669"/>
    <property type="project" value="InterPro"/>
</dbReference>